<dbReference type="AlphaFoldDB" id="A0A328ARU4"/>
<evidence type="ECO:0000313" key="2">
    <source>
        <dbReference type="EMBL" id="RAK57357.1"/>
    </source>
</evidence>
<feature type="domain" description="KTSC" evidence="1">
    <location>
        <begin position="5"/>
        <end position="61"/>
    </location>
</feature>
<sequence length="68" mass="8161">MHVDSEAIEDIDYEARRKRLLVRFTSGERYAYADVPGEVHRSFLDADSKGRFFHQHIDGRYRYERLRG</sequence>
<dbReference type="Proteomes" id="UP000249725">
    <property type="component" value="Unassembled WGS sequence"/>
</dbReference>
<dbReference type="OrthoDB" id="8450910at2"/>
<keyword evidence="3" id="KW-1185">Reference proteome</keyword>
<name>A0A328ARU4_9CAUL</name>
<comment type="caution">
    <text evidence="2">The sequence shown here is derived from an EMBL/GenBank/DDBJ whole genome shotgun (WGS) entry which is preliminary data.</text>
</comment>
<dbReference type="EMBL" id="QFYR01000001">
    <property type="protein sequence ID" value="RAK57357.1"/>
    <property type="molecule type" value="Genomic_DNA"/>
</dbReference>
<accession>A0A328ARU4</accession>
<reference evidence="3" key="1">
    <citation type="submission" date="2018-05" db="EMBL/GenBank/DDBJ databases">
        <authorList>
            <person name="Li X."/>
        </authorList>
    </citation>
    <scope>NUCLEOTIDE SEQUENCE [LARGE SCALE GENOMIC DNA]</scope>
    <source>
        <strain evidence="3">YIM 73061</strain>
    </source>
</reference>
<proteinExistence type="predicted"/>
<evidence type="ECO:0000259" key="1">
    <source>
        <dbReference type="Pfam" id="PF13619"/>
    </source>
</evidence>
<protein>
    <submittedName>
        <fullName evidence="2">KTSC domain-containing protein</fullName>
    </submittedName>
</protein>
<dbReference type="RefSeq" id="WP_111513809.1">
    <property type="nucleotide sequence ID" value="NZ_QFYR01000001.1"/>
</dbReference>
<dbReference type="InterPro" id="IPR025309">
    <property type="entry name" value="KTSC_dom"/>
</dbReference>
<evidence type="ECO:0000313" key="3">
    <source>
        <dbReference type="Proteomes" id="UP000249725"/>
    </source>
</evidence>
<gene>
    <name evidence="2" type="ORF">DJ018_05295</name>
</gene>
<dbReference type="Pfam" id="PF13619">
    <property type="entry name" value="KTSC"/>
    <property type="match status" value="1"/>
</dbReference>
<organism evidence="2 3">
    <name type="scientific">Phenylobacterium deserti</name>
    <dbReference type="NCBI Taxonomy" id="1914756"/>
    <lineage>
        <taxon>Bacteria</taxon>
        <taxon>Pseudomonadati</taxon>
        <taxon>Pseudomonadota</taxon>
        <taxon>Alphaproteobacteria</taxon>
        <taxon>Caulobacterales</taxon>
        <taxon>Caulobacteraceae</taxon>
        <taxon>Phenylobacterium</taxon>
    </lineage>
</organism>